<reference evidence="2" key="1">
    <citation type="submission" date="2023-08" db="EMBL/GenBank/DDBJ databases">
        <title>Black Yeasts Isolated from many extreme environments.</title>
        <authorList>
            <person name="Coleine C."/>
            <person name="Stajich J.E."/>
            <person name="Selbmann L."/>
        </authorList>
    </citation>
    <scope>NUCLEOTIDE SEQUENCE</scope>
    <source>
        <strain evidence="2">CCFEE 5401</strain>
    </source>
</reference>
<evidence type="ECO:0000256" key="1">
    <source>
        <dbReference type="SAM" id="MobiDB-lite"/>
    </source>
</evidence>
<evidence type="ECO:0000313" key="2">
    <source>
        <dbReference type="EMBL" id="KAK5110302.1"/>
    </source>
</evidence>
<feature type="compositionally biased region" description="Acidic residues" evidence="1">
    <location>
        <begin position="116"/>
        <end position="137"/>
    </location>
</feature>
<comment type="caution">
    <text evidence="2">The sequence shown here is derived from an EMBL/GenBank/DDBJ whole genome shotgun (WGS) entry which is preliminary data.</text>
</comment>
<dbReference type="AlphaFoldDB" id="A0AAN7YQ60"/>
<dbReference type="PANTHER" id="PTHR38887">
    <property type="entry name" value="CHROMOSOME 21, WHOLE GENOME SHOTGUN SEQUENCE"/>
    <property type="match status" value="1"/>
</dbReference>
<evidence type="ECO:0000313" key="3">
    <source>
        <dbReference type="Proteomes" id="UP001310890"/>
    </source>
</evidence>
<gene>
    <name evidence="2" type="ORF">LTR62_006155</name>
</gene>
<name>A0AAN7YQ60_9PEZI</name>
<organism evidence="2 3">
    <name type="scientific">Meristemomyces frigidus</name>
    <dbReference type="NCBI Taxonomy" id="1508187"/>
    <lineage>
        <taxon>Eukaryota</taxon>
        <taxon>Fungi</taxon>
        <taxon>Dikarya</taxon>
        <taxon>Ascomycota</taxon>
        <taxon>Pezizomycotina</taxon>
        <taxon>Dothideomycetes</taxon>
        <taxon>Dothideomycetidae</taxon>
        <taxon>Mycosphaerellales</taxon>
        <taxon>Teratosphaeriaceae</taxon>
        <taxon>Meristemomyces</taxon>
    </lineage>
</organism>
<sequence length="646" mass="70133">MADGRRRPGGKLIGLIGAGVGAAAEYREQRKDQKQQRLSRENSEQSGNAGVGSSSNSVPRPGRNHEDSQQAATRDIDADYYDAPPGYDDTPDNRGQHTLASGRPATDDKKDALTLYDDDSDYSLSTEEDEEDWDLDEVADRSQGKDVSLPPSYAQSDGDYQTTGELVQDVLLHSRAAAAAPGTRSRVRQPLPLPVILPQRRPGTKARGFVRAYAPVLDDSGIDQETFMSFLDNFDKSSKASPVFTVIQISAAIAGFAPSVIAMAVTTVVQIAARTGAEIQTRQRSNHYLDQMNEELFKPNGLYAFIMKYKPGTDNGESMLSRTGMQGQIVDFSANQIIAKYARTSSGDGSSQGISDRMKDLRVGSGTTHGSLCLPEAAPLIFPAIDNAIAQDGAEETFKTKAKDAHSFLVDYIDRRSQMKYAASDPNSRLVLPEEQRALKSKLADPNHPMFQGGLINMATGGALTKSQDRIQGRAGKRFDKDERRALKYEQRMGRGKELSRKKQSRYEHFLGESNRLGYDDSRFGGSGRRGGGGLLSGEGLLGRGGRSGGGGLIGGLVGAAINAASGNSSASASQQRRYEEDRECTRAPQQVGPAMYRHFSKERRGGAVGAVKRIMKEDVLYLMIVNMPSEGELARARLELARMKS</sequence>
<dbReference type="InterPro" id="IPR053221">
    <property type="entry name" value="Burnettramic_acid_biosynth"/>
</dbReference>
<proteinExistence type="predicted"/>
<accession>A0AAN7YQ60</accession>
<dbReference type="Proteomes" id="UP001310890">
    <property type="component" value="Unassembled WGS sequence"/>
</dbReference>
<protein>
    <submittedName>
        <fullName evidence="2">Uncharacterized protein</fullName>
    </submittedName>
</protein>
<feature type="region of interest" description="Disordered" evidence="1">
    <location>
        <begin position="24"/>
        <end position="158"/>
    </location>
</feature>
<feature type="compositionally biased region" description="Low complexity" evidence="1">
    <location>
        <begin position="46"/>
        <end position="58"/>
    </location>
</feature>
<dbReference type="PANTHER" id="PTHR38887:SF1">
    <property type="entry name" value="RAS MODIFICATION PROTEIN ERF4"/>
    <property type="match status" value="1"/>
</dbReference>
<feature type="compositionally biased region" description="Basic and acidic residues" evidence="1">
    <location>
        <begin position="25"/>
        <end position="43"/>
    </location>
</feature>
<dbReference type="EMBL" id="JAVRRL010000051">
    <property type="protein sequence ID" value="KAK5110302.1"/>
    <property type="molecule type" value="Genomic_DNA"/>
</dbReference>